<feature type="transmembrane region" description="Helical" evidence="9">
    <location>
        <begin position="333"/>
        <end position="350"/>
    </location>
</feature>
<feature type="transmembrane region" description="Helical" evidence="9">
    <location>
        <begin position="113"/>
        <end position="131"/>
    </location>
</feature>
<feature type="transmembrane region" description="Helical" evidence="9">
    <location>
        <begin position="230"/>
        <end position="249"/>
    </location>
</feature>
<dbReference type="InterPro" id="IPR004638">
    <property type="entry name" value="EmrB-like"/>
</dbReference>
<feature type="transmembrane region" description="Helical" evidence="9">
    <location>
        <begin position="50"/>
        <end position="69"/>
    </location>
</feature>
<dbReference type="FunFam" id="1.20.1720.10:FF:000021">
    <property type="entry name" value="Drug resistance transporter, EmrB/QacA subfamily"/>
    <property type="match status" value="1"/>
</dbReference>
<dbReference type="AlphaFoldDB" id="A0A1S1NFD4"/>
<feature type="transmembrane region" description="Helical" evidence="9">
    <location>
        <begin position="269"/>
        <end position="291"/>
    </location>
</feature>
<feature type="transmembrane region" description="Helical" evidence="9">
    <location>
        <begin position="169"/>
        <end position="189"/>
    </location>
</feature>
<evidence type="ECO:0000256" key="8">
    <source>
        <dbReference type="SAM" id="MobiDB-lite"/>
    </source>
</evidence>
<accession>A0A1S1NFD4</accession>
<keyword evidence="4" id="KW-1003">Cell membrane</keyword>
<dbReference type="GO" id="GO:0022857">
    <property type="term" value="F:transmembrane transporter activity"/>
    <property type="evidence" value="ECO:0007669"/>
    <property type="project" value="InterPro"/>
</dbReference>
<dbReference type="EMBL" id="MLQM01000042">
    <property type="protein sequence ID" value="OHV04377.1"/>
    <property type="molecule type" value="Genomic_DNA"/>
</dbReference>
<feature type="domain" description="Major facilitator superfamily (MFS) profile" evidence="10">
    <location>
        <begin position="15"/>
        <end position="483"/>
    </location>
</feature>
<feature type="transmembrane region" description="Helical" evidence="9">
    <location>
        <begin position="462"/>
        <end position="482"/>
    </location>
</feature>
<dbReference type="PROSITE" id="PS50850">
    <property type="entry name" value="MFS"/>
    <property type="match status" value="1"/>
</dbReference>
<evidence type="ECO:0000256" key="9">
    <source>
        <dbReference type="SAM" id="Phobius"/>
    </source>
</evidence>
<feature type="transmembrane region" description="Helical" evidence="9">
    <location>
        <begin position="201"/>
        <end position="218"/>
    </location>
</feature>
<evidence type="ECO:0000256" key="6">
    <source>
        <dbReference type="ARBA" id="ARBA00022989"/>
    </source>
</evidence>
<keyword evidence="7 9" id="KW-0472">Membrane</keyword>
<comment type="subcellular location">
    <subcellularLocation>
        <location evidence="1">Cell membrane</location>
        <topology evidence="1">Multi-pass membrane protein</topology>
    </subcellularLocation>
</comment>
<dbReference type="Proteomes" id="UP000179734">
    <property type="component" value="Unassembled WGS sequence"/>
</dbReference>
<organism evidence="11 12">
    <name type="scientific">Mycobacterium talmoniae</name>
    <dbReference type="NCBI Taxonomy" id="1858794"/>
    <lineage>
        <taxon>Bacteria</taxon>
        <taxon>Bacillati</taxon>
        <taxon>Actinomycetota</taxon>
        <taxon>Actinomycetes</taxon>
        <taxon>Mycobacteriales</taxon>
        <taxon>Mycobacteriaceae</taxon>
        <taxon>Mycobacterium</taxon>
    </lineage>
</organism>
<evidence type="ECO:0000256" key="4">
    <source>
        <dbReference type="ARBA" id="ARBA00022475"/>
    </source>
</evidence>
<dbReference type="Pfam" id="PF07690">
    <property type="entry name" value="MFS_1"/>
    <property type="match status" value="1"/>
</dbReference>
<evidence type="ECO:0000256" key="7">
    <source>
        <dbReference type="ARBA" id="ARBA00023136"/>
    </source>
</evidence>
<dbReference type="PANTHER" id="PTHR42718:SF42">
    <property type="entry name" value="EXPORT PROTEIN"/>
    <property type="match status" value="1"/>
</dbReference>
<dbReference type="CDD" id="cd17321">
    <property type="entry name" value="MFS_MMR_MDR_like"/>
    <property type="match status" value="1"/>
</dbReference>
<dbReference type="InterPro" id="IPR011701">
    <property type="entry name" value="MFS"/>
</dbReference>
<dbReference type="PANTHER" id="PTHR42718">
    <property type="entry name" value="MAJOR FACILITATOR SUPERFAMILY MULTIDRUG TRANSPORTER MFSC"/>
    <property type="match status" value="1"/>
</dbReference>
<feature type="compositionally biased region" description="Acidic residues" evidence="8">
    <location>
        <begin position="640"/>
        <end position="650"/>
    </location>
</feature>
<sequence length="726" mass="77670">MSTATRPATANPWSALWAMVVGFFMILVDSTIVAVANPKIMTALDVGFDAVIWVTSAYLVSYAVPLLVAGRLGDRFGPKNLYLLGLAVFTAASLWCGLSGSIGMLIAARVVQGVGAALLTPQTLTMITRIFPPERRGVALSVWGATAGVATLVGPLAGGVLADALGWEWIFFVNVPIGVIGLALAARLIPVLPTHRHRFDLLGVALSGVGVFLVVFALQEGQSKHWQPWIWAVMVAGIGCMVMFGYWQAINRHEPLVPLRVFTDRDFSLSNLGVAVIGFASVALMFPVMFYAQGVCGLSPTRAALLTAPMPVANGLLAPLVGRIVDRSQPRPVVGFGFSMLAIALTWLSIEMTPTTPIWRLLLPFAALGIGMAFIWSPLSATATRTLAPELAGAGSGVFNATRQIGTVLGSAGMAAFMTGRLTADMPDLPNSGHPQWPGGQVLQLPEFLREPFAAAMSDSMLLPAFIALFGVIAALFLVGMVTAEPPPPARVAAFVDVDDVDDVEDLEDIEQRPAIFEGRTEVIPVIADYDADVEYPFDPPVAAPAGDDAPAPEDERDTDPLPVRPEYPPPTAADPWPGDPLESWPSLANDPVHDLKRNSAVEPIGFAHNGFHVDDEQRFRPLAELASSADPRDTRDDSLMFEDTDDLSATDDYGAHARTGPRWGRPHGAHAWPAEDHPGADDRPPDESSGGSARHRFPEQEPPHRHRHPGPDDAAGHGRHSFPDE</sequence>
<dbReference type="InterPro" id="IPR020846">
    <property type="entry name" value="MFS_dom"/>
</dbReference>
<dbReference type="RefSeq" id="WP_071025215.1">
    <property type="nucleotide sequence ID" value="NZ_MLQM01000042.1"/>
</dbReference>
<dbReference type="Gene3D" id="1.20.1720.10">
    <property type="entry name" value="Multidrug resistance protein D"/>
    <property type="match status" value="1"/>
</dbReference>
<dbReference type="Gene3D" id="1.20.1250.20">
    <property type="entry name" value="MFS general substrate transporter like domains"/>
    <property type="match status" value="1"/>
</dbReference>
<feature type="transmembrane region" description="Helical" evidence="9">
    <location>
        <begin position="138"/>
        <end position="157"/>
    </location>
</feature>
<reference evidence="11 12" key="1">
    <citation type="submission" date="2016-10" db="EMBL/GenBank/DDBJ databases">
        <title>Genome sequence of Mycobacterium talmonii.</title>
        <authorList>
            <person name="Greninger A.L."/>
            <person name="Elliott B."/>
            <person name="Vasireddy S."/>
            <person name="Vasireddy R."/>
        </authorList>
    </citation>
    <scope>NUCLEOTIDE SEQUENCE [LARGE SCALE GENOMIC DNA]</scope>
    <source>
        <strain evidence="12">NE-TNMC-100812</strain>
    </source>
</reference>
<feature type="compositionally biased region" description="Basic and acidic residues" evidence="8">
    <location>
        <begin position="674"/>
        <end position="687"/>
    </location>
</feature>
<feature type="region of interest" description="Disordered" evidence="8">
    <location>
        <begin position="623"/>
        <end position="726"/>
    </location>
</feature>
<evidence type="ECO:0000259" key="10">
    <source>
        <dbReference type="PROSITE" id="PS50850"/>
    </source>
</evidence>
<protein>
    <submittedName>
        <fullName evidence="11">MFS transporter</fullName>
    </submittedName>
</protein>
<evidence type="ECO:0000313" key="12">
    <source>
        <dbReference type="Proteomes" id="UP000179734"/>
    </source>
</evidence>
<proteinExistence type="inferred from homology"/>
<feature type="transmembrane region" description="Helical" evidence="9">
    <location>
        <begin position="303"/>
        <end position="321"/>
    </location>
</feature>
<feature type="region of interest" description="Disordered" evidence="8">
    <location>
        <begin position="538"/>
        <end position="590"/>
    </location>
</feature>
<keyword evidence="12" id="KW-1185">Reference proteome</keyword>
<evidence type="ECO:0000256" key="2">
    <source>
        <dbReference type="ARBA" id="ARBA00008537"/>
    </source>
</evidence>
<keyword evidence="6 9" id="KW-1133">Transmembrane helix</keyword>
<dbReference type="InterPro" id="IPR036259">
    <property type="entry name" value="MFS_trans_sf"/>
</dbReference>
<evidence type="ECO:0000313" key="11">
    <source>
        <dbReference type="EMBL" id="OHV04377.1"/>
    </source>
</evidence>
<dbReference type="GO" id="GO:0005886">
    <property type="term" value="C:plasma membrane"/>
    <property type="evidence" value="ECO:0007669"/>
    <property type="project" value="UniProtKB-SubCell"/>
</dbReference>
<feature type="transmembrane region" description="Helical" evidence="9">
    <location>
        <begin position="356"/>
        <end position="376"/>
    </location>
</feature>
<feature type="transmembrane region" description="Helical" evidence="9">
    <location>
        <begin position="12"/>
        <end position="35"/>
    </location>
</feature>
<feature type="compositionally biased region" description="Pro residues" evidence="8">
    <location>
        <begin position="563"/>
        <end position="573"/>
    </location>
</feature>
<comment type="caution">
    <text evidence="11">The sequence shown here is derived from an EMBL/GenBank/DDBJ whole genome shotgun (WGS) entry which is preliminary data.</text>
</comment>
<feature type="compositionally biased region" description="Basic and acidic residues" evidence="8">
    <location>
        <begin position="697"/>
        <end position="726"/>
    </location>
</feature>
<gene>
    <name evidence="11" type="ORF">BKN37_10425</name>
</gene>
<name>A0A1S1NFD4_9MYCO</name>
<keyword evidence="3" id="KW-0813">Transport</keyword>
<comment type="similarity">
    <text evidence="2">Belongs to the major facilitator superfamily. EmrB family.</text>
</comment>
<evidence type="ECO:0000256" key="3">
    <source>
        <dbReference type="ARBA" id="ARBA00022448"/>
    </source>
</evidence>
<dbReference type="NCBIfam" id="TIGR00711">
    <property type="entry name" value="efflux_EmrB"/>
    <property type="match status" value="1"/>
</dbReference>
<keyword evidence="5 9" id="KW-0812">Transmembrane</keyword>
<feature type="transmembrane region" description="Helical" evidence="9">
    <location>
        <begin position="81"/>
        <end position="107"/>
    </location>
</feature>
<dbReference type="SUPFAM" id="SSF103473">
    <property type="entry name" value="MFS general substrate transporter"/>
    <property type="match status" value="1"/>
</dbReference>
<evidence type="ECO:0000256" key="5">
    <source>
        <dbReference type="ARBA" id="ARBA00022692"/>
    </source>
</evidence>
<evidence type="ECO:0000256" key="1">
    <source>
        <dbReference type="ARBA" id="ARBA00004651"/>
    </source>
</evidence>